<feature type="region of interest" description="Disordered" evidence="1">
    <location>
        <begin position="99"/>
        <end position="121"/>
    </location>
</feature>
<organism evidence="3">
    <name type="scientific">Arundo donax</name>
    <name type="common">Giant reed</name>
    <name type="synonym">Donax arundinaceus</name>
    <dbReference type="NCBI Taxonomy" id="35708"/>
    <lineage>
        <taxon>Eukaryota</taxon>
        <taxon>Viridiplantae</taxon>
        <taxon>Streptophyta</taxon>
        <taxon>Embryophyta</taxon>
        <taxon>Tracheophyta</taxon>
        <taxon>Spermatophyta</taxon>
        <taxon>Magnoliopsida</taxon>
        <taxon>Liliopsida</taxon>
        <taxon>Poales</taxon>
        <taxon>Poaceae</taxon>
        <taxon>PACMAD clade</taxon>
        <taxon>Arundinoideae</taxon>
        <taxon>Arundineae</taxon>
        <taxon>Arundo</taxon>
    </lineage>
</organism>
<feature type="region of interest" description="Disordered" evidence="1">
    <location>
        <begin position="1"/>
        <end position="21"/>
    </location>
</feature>
<protein>
    <submittedName>
        <fullName evidence="3">Uncharacterized protein</fullName>
    </submittedName>
</protein>
<reference evidence="3" key="2">
    <citation type="journal article" date="2015" name="Data Brief">
        <title>Shoot transcriptome of the giant reed, Arundo donax.</title>
        <authorList>
            <person name="Barrero R.A."/>
            <person name="Guerrero F.D."/>
            <person name="Moolhuijzen P."/>
            <person name="Goolsby J.A."/>
            <person name="Tidwell J."/>
            <person name="Bellgard S.E."/>
            <person name="Bellgard M.I."/>
        </authorList>
    </citation>
    <scope>NUCLEOTIDE SEQUENCE</scope>
    <source>
        <tissue evidence="3">Shoot tissue taken approximately 20 cm above the soil surface</tissue>
    </source>
</reference>
<keyword evidence="2" id="KW-0472">Membrane</keyword>
<evidence type="ECO:0000256" key="1">
    <source>
        <dbReference type="SAM" id="MobiDB-lite"/>
    </source>
</evidence>
<sequence>MLRHGRHHPLDPRPPDRREDRVQHRAQELLVLFLDHVLPEAADVDGFEGLLRPRFHRYLAICGVGAFSFALFSFAVLIMSIKVSSSNSMSLEMRSRATPSKISSVFSSPPPTAASQQQSRT</sequence>
<keyword evidence="2" id="KW-1133">Transmembrane helix</keyword>
<name>A0A0A9GKE9_ARUDO</name>
<dbReference type="EMBL" id="GBRH01173987">
    <property type="protein sequence ID" value="JAE23909.1"/>
    <property type="molecule type" value="Transcribed_RNA"/>
</dbReference>
<proteinExistence type="predicted"/>
<feature type="transmembrane region" description="Helical" evidence="2">
    <location>
        <begin position="58"/>
        <end position="81"/>
    </location>
</feature>
<reference evidence="3" key="1">
    <citation type="submission" date="2014-09" db="EMBL/GenBank/DDBJ databases">
        <authorList>
            <person name="Magalhaes I.L.F."/>
            <person name="Oliveira U."/>
            <person name="Santos F.R."/>
            <person name="Vidigal T.H.D.A."/>
            <person name="Brescovit A.D."/>
            <person name="Santos A.J."/>
        </authorList>
    </citation>
    <scope>NUCLEOTIDE SEQUENCE</scope>
    <source>
        <tissue evidence="3">Shoot tissue taken approximately 20 cm above the soil surface</tissue>
    </source>
</reference>
<dbReference type="AlphaFoldDB" id="A0A0A9GKE9"/>
<evidence type="ECO:0000256" key="2">
    <source>
        <dbReference type="SAM" id="Phobius"/>
    </source>
</evidence>
<keyword evidence="2" id="KW-0812">Transmembrane</keyword>
<evidence type="ECO:0000313" key="3">
    <source>
        <dbReference type="EMBL" id="JAE23909.1"/>
    </source>
</evidence>
<accession>A0A0A9GKE9</accession>
<feature type="compositionally biased region" description="Basic and acidic residues" evidence="1">
    <location>
        <begin position="8"/>
        <end position="21"/>
    </location>
</feature>